<evidence type="ECO:0000256" key="7">
    <source>
        <dbReference type="ARBA" id="ARBA00047928"/>
    </source>
</evidence>
<comment type="caution">
    <text evidence="10">The sequence shown here is derived from an EMBL/GenBank/DDBJ whole genome shotgun (WGS) entry which is preliminary data.</text>
</comment>
<dbReference type="OrthoDB" id="2019149at2759"/>
<evidence type="ECO:0000256" key="2">
    <source>
        <dbReference type="ARBA" id="ARBA00006027"/>
    </source>
</evidence>
<keyword evidence="5" id="KW-0063">Aspartyl esterase</keyword>
<reference evidence="10" key="1">
    <citation type="submission" date="2022-07" db="EMBL/GenBank/DDBJ databases">
        <authorList>
            <person name="Macas J."/>
            <person name="Novak P."/>
            <person name="Neumann P."/>
        </authorList>
    </citation>
    <scope>NUCLEOTIDE SEQUENCE</scope>
</reference>
<dbReference type="Pfam" id="PF01095">
    <property type="entry name" value="Pectinesterase"/>
    <property type="match status" value="1"/>
</dbReference>
<comment type="similarity">
    <text evidence="3">In the C-terminal section; belongs to the pectinesterase family.</text>
</comment>
<keyword evidence="8" id="KW-0732">Signal</keyword>
<dbReference type="Pfam" id="PF04043">
    <property type="entry name" value="PMEI"/>
    <property type="match status" value="1"/>
</dbReference>
<dbReference type="InterPro" id="IPR006501">
    <property type="entry name" value="Pectinesterase_inhib_dom"/>
</dbReference>
<dbReference type="CDD" id="cd15798">
    <property type="entry name" value="PMEI-like_3"/>
    <property type="match status" value="1"/>
</dbReference>
<dbReference type="GO" id="GO:0030599">
    <property type="term" value="F:pectinesterase activity"/>
    <property type="evidence" value="ECO:0007669"/>
    <property type="project" value="UniProtKB-EC"/>
</dbReference>
<dbReference type="Proteomes" id="UP001152484">
    <property type="component" value="Unassembled WGS sequence"/>
</dbReference>
<dbReference type="PANTHER" id="PTHR31707">
    <property type="entry name" value="PECTINESTERASE"/>
    <property type="match status" value="1"/>
</dbReference>
<dbReference type="InterPro" id="IPR000070">
    <property type="entry name" value="Pectinesterase_cat"/>
</dbReference>
<name>A0A9P1E8F1_CUSEU</name>
<comment type="similarity">
    <text evidence="2">In the N-terminal section; belongs to the PMEI family.</text>
</comment>
<dbReference type="InterPro" id="IPR011050">
    <property type="entry name" value="Pectin_lyase_fold/virulence"/>
</dbReference>
<keyword evidence="6" id="KW-0961">Cell wall biogenesis/degradation</keyword>
<sequence>MAVPMVLKYSFLLLLLLPLHFSSVFTKSLHLNNYPITSTASFCKSNPYPEACLHSMKLSISINITPNILDFLLQTIQDALTKADHLSDLFSAAAAGNNIVEKQRGTVQDCRDLHEITVLSLKKSIAKIKSDKIADAKAHLSAAVTNRATCLEGLETAAGPMKETLVVAIKDTYEDVSNALSALPQSGGGDGRRRRRLMSTDFPGWVSKKDRRILQQDDDYVDYDDHWETTLTVAADGTGNFTTVTDAVNFAPNNSAVRIYIYVRQGVYQENVEIPKWKPNIVMLGDGRKVTVITGNRSVVDGWTTFRSATVEKQKKMKTVDRGE</sequence>
<dbReference type="SMART" id="SM00856">
    <property type="entry name" value="PMEI"/>
    <property type="match status" value="1"/>
</dbReference>
<feature type="chain" id="PRO_5040166046" description="Pectinesterase inhibitor domain-containing protein" evidence="8">
    <location>
        <begin position="27"/>
        <end position="324"/>
    </location>
</feature>
<proteinExistence type="inferred from homology"/>
<feature type="domain" description="Pectinesterase inhibitor" evidence="9">
    <location>
        <begin position="34"/>
        <end position="182"/>
    </location>
</feature>
<dbReference type="SUPFAM" id="SSF101148">
    <property type="entry name" value="Plant invertase/pectin methylesterase inhibitor"/>
    <property type="match status" value="1"/>
</dbReference>
<evidence type="ECO:0000256" key="1">
    <source>
        <dbReference type="ARBA" id="ARBA00005184"/>
    </source>
</evidence>
<evidence type="ECO:0000313" key="10">
    <source>
        <dbReference type="EMBL" id="CAH9088038.1"/>
    </source>
</evidence>
<dbReference type="InterPro" id="IPR012334">
    <property type="entry name" value="Pectin_lyas_fold"/>
</dbReference>
<evidence type="ECO:0000259" key="9">
    <source>
        <dbReference type="SMART" id="SM00856"/>
    </source>
</evidence>
<accession>A0A9P1E8F1</accession>
<evidence type="ECO:0000256" key="6">
    <source>
        <dbReference type="ARBA" id="ARBA00023316"/>
    </source>
</evidence>
<evidence type="ECO:0000256" key="5">
    <source>
        <dbReference type="ARBA" id="ARBA00023085"/>
    </source>
</evidence>
<feature type="signal peptide" evidence="8">
    <location>
        <begin position="1"/>
        <end position="26"/>
    </location>
</feature>
<keyword evidence="4" id="KW-0378">Hydrolase</keyword>
<organism evidence="10 11">
    <name type="scientific">Cuscuta europaea</name>
    <name type="common">European dodder</name>
    <dbReference type="NCBI Taxonomy" id="41803"/>
    <lineage>
        <taxon>Eukaryota</taxon>
        <taxon>Viridiplantae</taxon>
        <taxon>Streptophyta</taxon>
        <taxon>Embryophyta</taxon>
        <taxon>Tracheophyta</taxon>
        <taxon>Spermatophyta</taxon>
        <taxon>Magnoliopsida</taxon>
        <taxon>eudicotyledons</taxon>
        <taxon>Gunneridae</taxon>
        <taxon>Pentapetalae</taxon>
        <taxon>asterids</taxon>
        <taxon>lamiids</taxon>
        <taxon>Solanales</taxon>
        <taxon>Convolvulaceae</taxon>
        <taxon>Cuscuteae</taxon>
        <taxon>Cuscuta</taxon>
        <taxon>Cuscuta subgen. Cuscuta</taxon>
    </lineage>
</organism>
<comment type="pathway">
    <text evidence="1">Glycan metabolism; pectin degradation; 2-dehydro-3-deoxy-D-gluconate from pectin: step 1/5.</text>
</comment>
<dbReference type="InterPro" id="IPR035513">
    <property type="entry name" value="Invertase/methylesterase_inhib"/>
</dbReference>
<keyword evidence="11" id="KW-1185">Reference proteome</keyword>
<dbReference type="NCBIfam" id="TIGR01614">
    <property type="entry name" value="PME_inhib"/>
    <property type="match status" value="1"/>
</dbReference>
<evidence type="ECO:0000256" key="3">
    <source>
        <dbReference type="ARBA" id="ARBA00007786"/>
    </source>
</evidence>
<comment type="catalytic activity">
    <reaction evidence="7">
        <text>[(1-&gt;4)-alpha-D-galacturonosyl methyl ester](n) + n H2O = [(1-&gt;4)-alpha-D-galacturonosyl](n) + n methanol + n H(+)</text>
        <dbReference type="Rhea" id="RHEA:22380"/>
        <dbReference type="Rhea" id="RHEA-COMP:14570"/>
        <dbReference type="Rhea" id="RHEA-COMP:14573"/>
        <dbReference type="ChEBI" id="CHEBI:15377"/>
        <dbReference type="ChEBI" id="CHEBI:15378"/>
        <dbReference type="ChEBI" id="CHEBI:17790"/>
        <dbReference type="ChEBI" id="CHEBI:140522"/>
        <dbReference type="ChEBI" id="CHEBI:140523"/>
        <dbReference type="EC" id="3.1.1.11"/>
    </reaction>
</comment>
<dbReference type="Gene3D" id="2.160.20.10">
    <property type="entry name" value="Single-stranded right-handed beta-helix, Pectin lyase-like"/>
    <property type="match status" value="1"/>
</dbReference>
<dbReference type="GO" id="GO:0004857">
    <property type="term" value="F:enzyme inhibitor activity"/>
    <property type="evidence" value="ECO:0007669"/>
    <property type="project" value="InterPro"/>
</dbReference>
<dbReference type="Gene3D" id="1.20.140.40">
    <property type="entry name" value="Invertase/pectin methylesterase inhibitor family protein"/>
    <property type="match status" value="1"/>
</dbReference>
<evidence type="ECO:0000256" key="4">
    <source>
        <dbReference type="ARBA" id="ARBA00022801"/>
    </source>
</evidence>
<evidence type="ECO:0000313" key="11">
    <source>
        <dbReference type="Proteomes" id="UP001152484"/>
    </source>
</evidence>
<evidence type="ECO:0000256" key="8">
    <source>
        <dbReference type="SAM" id="SignalP"/>
    </source>
</evidence>
<gene>
    <name evidence="10" type="ORF">CEURO_LOCUS10327</name>
</gene>
<dbReference type="EMBL" id="CAMAPE010000019">
    <property type="protein sequence ID" value="CAH9088038.1"/>
    <property type="molecule type" value="Genomic_DNA"/>
</dbReference>
<dbReference type="SUPFAM" id="SSF51126">
    <property type="entry name" value="Pectin lyase-like"/>
    <property type="match status" value="1"/>
</dbReference>
<dbReference type="GO" id="GO:0042545">
    <property type="term" value="P:cell wall modification"/>
    <property type="evidence" value="ECO:0007669"/>
    <property type="project" value="InterPro"/>
</dbReference>
<protein>
    <recommendedName>
        <fullName evidence="9">Pectinesterase inhibitor domain-containing protein</fullName>
    </recommendedName>
</protein>
<dbReference type="AlphaFoldDB" id="A0A9P1E8F1"/>